<dbReference type="PANTHER" id="PTHR42973">
    <property type="entry name" value="BINDING OXIDOREDUCTASE, PUTATIVE (AFU_ORTHOLOGUE AFUA_1G17690)-RELATED"/>
    <property type="match status" value="1"/>
</dbReference>
<keyword evidence="8" id="KW-1185">Reference proteome</keyword>
<dbReference type="RefSeq" id="XP_018037065.1">
    <property type="nucleotide sequence ID" value="XM_018181392.1"/>
</dbReference>
<dbReference type="InterPro" id="IPR036318">
    <property type="entry name" value="FAD-bd_PCMH-like_sf"/>
</dbReference>
<dbReference type="Gene3D" id="3.30.465.10">
    <property type="match status" value="1"/>
</dbReference>
<sequence length="478" mass="51482">MDSAPNLYAELKTQLASSKAEVLLPSDGDKYEESIKRWSEHCEKRASCVVKITSAADASTTVNFVKANKIPFVVRGGGHSTSGSASIDDGLVIDLSLMRGVTVDAGKKTIKAEGGALWVDVDEEAAKYGLAAVGGTVNHTGVGGLTLGGGYGYLSGKYGLTVDNLLEVEVVLASGEQVVASETSNTDLFWAIRGAGQNFGVVTAFTFQGHPQPNPVFAGPLIFLPDKLPQVVDFLNTFHTSNDGNQVMLLGFTCPPPANAPVILTQLFHNGTYEEGTTFFQPLLDLGPVANLTSMMPYEKLNACMNEGQGFGGRKMFGGGAYKLPLAPPFVQALFDEFIGFSTSQPDMTESIMLFETIPYKEVVKVPNEKMAFSNRGEYYNLATMMKWADPALDEKVRDFSRALLKRASQAAGVQQDADVRSAEGVGVYGNYVNPDVPASEVYGRNAKKLVELKQKYDPENLFDRGTRLAPRPVVVVN</sequence>
<dbReference type="PANTHER" id="PTHR42973:SF39">
    <property type="entry name" value="FAD-BINDING PCMH-TYPE DOMAIN-CONTAINING PROTEIN"/>
    <property type="match status" value="1"/>
</dbReference>
<keyword evidence="5" id="KW-0560">Oxidoreductase</keyword>
<evidence type="ECO:0000313" key="7">
    <source>
        <dbReference type="EMBL" id="OAG06700.1"/>
    </source>
</evidence>
<dbReference type="EMBL" id="KV441551">
    <property type="protein sequence ID" value="OAG06700.1"/>
    <property type="molecule type" value="Genomic_DNA"/>
</dbReference>
<protein>
    <submittedName>
        <fullName evidence="7">FAD-binding domain-containing protein</fullName>
    </submittedName>
</protein>
<dbReference type="InterPro" id="IPR012951">
    <property type="entry name" value="BBE"/>
</dbReference>
<dbReference type="Gene3D" id="3.30.43.10">
    <property type="entry name" value="Uridine Diphospho-n-acetylenolpyruvylglucosamine Reductase, domain 2"/>
    <property type="match status" value="1"/>
</dbReference>
<evidence type="ECO:0000256" key="2">
    <source>
        <dbReference type="ARBA" id="ARBA00005466"/>
    </source>
</evidence>
<reference evidence="7 8" key="1">
    <citation type="submission" date="2016-05" db="EMBL/GenBank/DDBJ databases">
        <title>Comparative analysis of secretome profiles of manganese(II)-oxidizing ascomycete fungi.</title>
        <authorList>
            <consortium name="DOE Joint Genome Institute"/>
            <person name="Zeiner C.A."/>
            <person name="Purvine S.O."/>
            <person name="Zink E.M."/>
            <person name="Wu S."/>
            <person name="Pasa-Tolic L."/>
            <person name="Chaput D.L."/>
            <person name="Haridas S."/>
            <person name="Grigoriev I.V."/>
            <person name="Santelli C.M."/>
            <person name="Hansel C.M."/>
        </authorList>
    </citation>
    <scope>NUCLEOTIDE SEQUENCE [LARGE SCALE GENOMIC DNA]</scope>
    <source>
        <strain evidence="7 8">AP3s5-JAC2a</strain>
    </source>
</reference>
<dbReference type="AlphaFoldDB" id="A0A177CIP9"/>
<gene>
    <name evidence="7" type="ORF">CC84DRAFT_1195152</name>
</gene>
<keyword evidence="4" id="KW-0274">FAD</keyword>
<dbReference type="InParanoid" id="A0A177CIP9"/>
<evidence type="ECO:0000259" key="6">
    <source>
        <dbReference type="PROSITE" id="PS51387"/>
    </source>
</evidence>
<dbReference type="Proteomes" id="UP000077069">
    <property type="component" value="Unassembled WGS sequence"/>
</dbReference>
<keyword evidence="3" id="KW-0285">Flavoprotein</keyword>
<comment type="cofactor">
    <cofactor evidence="1">
        <name>FAD</name>
        <dbReference type="ChEBI" id="CHEBI:57692"/>
    </cofactor>
</comment>
<dbReference type="GO" id="GO:0071949">
    <property type="term" value="F:FAD binding"/>
    <property type="evidence" value="ECO:0007669"/>
    <property type="project" value="InterPro"/>
</dbReference>
<dbReference type="InterPro" id="IPR016167">
    <property type="entry name" value="FAD-bd_PCMH_sub1"/>
</dbReference>
<dbReference type="InterPro" id="IPR016169">
    <property type="entry name" value="FAD-bd_PCMH_sub2"/>
</dbReference>
<dbReference type="Pfam" id="PF01565">
    <property type="entry name" value="FAD_binding_4"/>
    <property type="match status" value="1"/>
</dbReference>
<accession>A0A177CIP9</accession>
<dbReference type="GO" id="GO:0016491">
    <property type="term" value="F:oxidoreductase activity"/>
    <property type="evidence" value="ECO:0007669"/>
    <property type="project" value="UniProtKB-KW"/>
</dbReference>
<dbReference type="SUPFAM" id="SSF56176">
    <property type="entry name" value="FAD-binding/transporter-associated domain-like"/>
    <property type="match status" value="1"/>
</dbReference>
<feature type="domain" description="FAD-binding PCMH-type" evidence="6">
    <location>
        <begin position="42"/>
        <end position="212"/>
    </location>
</feature>
<proteinExistence type="inferred from homology"/>
<dbReference type="Pfam" id="PF08031">
    <property type="entry name" value="BBE"/>
    <property type="match status" value="1"/>
</dbReference>
<evidence type="ECO:0000256" key="1">
    <source>
        <dbReference type="ARBA" id="ARBA00001974"/>
    </source>
</evidence>
<dbReference type="GeneID" id="28764878"/>
<dbReference type="Gene3D" id="3.40.462.20">
    <property type="match status" value="1"/>
</dbReference>
<name>A0A177CIP9_9PLEO</name>
<evidence type="ECO:0000256" key="5">
    <source>
        <dbReference type="ARBA" id="ARBA00023002"/>
    </source>
</evidence>
<dbReference type="PROSITE" id="PS51387">
    <property type="entry name" value="FAD_PCMH"/>
    <property type="match status" value="1"/>
</dbReference>
<dbReference type="OrthoDB" id="415825at2759"/>
<evidence type="ECO:0000313" key="8">
    <source>
        <dbReference type="Proteomes" id="UP000077069"/>
    </source>
</evidence>
<dbReference type="InterPro" id="IPR006094">
    <property type="entry name" value="Oxid_FAD_bind_N"/>
</dbReference>
<dbReference type="InterPro" id="IPR050416">
    <property type="entry name" value="FAD-linked_Oxidoreductase"/>
</dbReference>
<dbReference type="InterPro" id="IPR016166">
    <property type="entry name" value="FAD-bd_PCMH"/>
</dbReference>
<organism evidence="7 8">
    <name type="scientific">Paraphaeosphaeria sporulosa</name>
    <dbReference type="NCBI Taxonomy" id="1460663"/>
    <lineage>
        <taxon>Eukaryota</taxon>
        <taxon>Fungi</taxon>
        <taxon>Dikarya</taxon>
        <taxon>Ascomycota</taxon>
        <taxon>Pezizomycotina</taxon>
        <taxon>Dothideomycetes</taxon>
        <taxon>Pleosporomycetidae</taxon>
        <taxon>Pleosporales</taxon>
        <taxon>Massarineae</taxon>
        <taxon>Didymosphaeriaceae</taxon>
        <taxon>Paraphaeosphaeria</taxon>
    </lineage>
</organism>
<evidence type="ECO:0000256" key="4">
    <source>
        <dbReference type="ARBA" id="ARBA00022827"/>
    </source>
</evidence>
<evidence type="ECO:0000256" key="3">
    <source>
        <dbReference type="ARBA" id="ARBA00022630"/>
    </source>
</evidence>
<dbReference type="STRING" id="1460663.A0A177CIP9"/>
<comment type="similarity">
    <text evidence="2">Belongs to the oxygen-dependent FAD-linked oxidoreductase family.</text>
</comment>